<evidence type="ECO:0000256" key="9">
    <source>
        <dbReference type="PROSITE-ProRule" id="PRU10132"/>
    </source>
</evidence>
<dbReference type="SMART" id="SM00985">
    <property type="entry name" value="UBA_e1_C"/>
    <property type="match status" value="1"/>
</dbReference>
<dbReference type="InterPro" id="IPR019572">
    <property type="entry name" value="UBA_E1_SCCH"/>
</dbReference>
<dbReference type="Gene3D" id="2.40.30.180">
    <property type="entry name" value="Ubiquitin-activating enzyme E1, FCCH domain"/>
    <property type="match status" value="1"/>
</dbReference>
<feature type="domain" description="Ubiquitin-activating enzyme E1 C-terminal" evidence="12">
    <location>
        <begin position="878"/>
        <end position="1007"/>
    </location>
</feature>
<evidence type="ECO:0000256" key="1">
    <source>
        <dbReference type="ARBA" id="ARBA00000488"/>
    </source>
</evidence>
<dbReference type="GO" id="GO:0016925">
    <property type="term" value="P:protein sumoylation"/>
    <property type="evidence" value="ECO:0007669"/>
    <property type="project" value="TreeGrafter"/>
</dbReference>
<protein>
    <recommendedName>
        <fullName evidence="4">E1 ubiquitin-activating enzyme</fullName>
        <ecNumber evidence="4">6.2.1.45</ecNumber>
    </recommendedName>
</protein>
<dbReference type="InterPro" id="IPR033127">
    <property type="entry name" value="UBQ-activ_enz_E1_Cys_AS"/>
</dbReference>
<dbReference type="InterPro" id="IPR042063">
    <property type="entry name" value="Ubi_acti_E1_SCCH"/>
</dbReference>
<keyword evidence="14" id="KW-1185">Reference proteome</keyword>
<dbReference type="AlphaFoldDB" id="A0A1J4JJM5"/>
<keyword evidence="8 10" id="KW-0067">ATP-binding</keyword>
<dbReference type="InterPro" id="IPR018965">
    <property type="entry name" value="Ub-activating_enz_E1_C"/>
</dbReference>
<dbReference type="InterPro" id="IPR042302">
    <property type="entry name" value="E1_FCCH_sf"/>
</dbReference>
<dbReference type="GO" id="GO:0031510">
    <property type="term" value="C:SUMO activating enzyme complex"/>
    <property type="evidence" value="ECO:0007669"/>
    <property type="project" value="TreeGrafter"/>
</dbReference>
<evidence type="ECO:0000256" key="3">
    <source>
        <dbReference type="ARBA" id="ARBA00005673"/>
    </source>
</evidence>
<feature type="active site" description="Glycyl thioester intermediate" evidence="9">
    <location>
        <position position="588"/>
    </location>
</feature>
<dbReference type="Pfam" id="PF09358">
    <property type="entry name" value="E1_UFD"/>
    <property type="match status" value="1"/>
</dbReference>
<dbReference type="Gene3D" id="3.10.290.60">
    <property type="entry name" value="Ubiquitin-activating enzyme E1, UFD domain"/>
    <property type="match status" value="1"/>
</dbReference>
<evidence type="ECO:0000256" key="5">
    <source>
        <dbReference type="ARBA" id="ARBA00022598"/>
    </source>
</evidence>
<keyword evidence="7 10" id="KW-0833">Ubl conjugation pathway</keyword>
<dbReference type="PANTHER" id="PTHR10953:SF4">
    <property type="entry name" value="UBIQUITIN-ACTIVATING ENZYME E1 C-TERMINAL DOMAIN-CONTAINING PROTEIN"/>
    <property type="match status" value="1"/>
</dbReference>
<comment type="similarity">
    <text evidence="3 10">Belongs to the ubiquitin-activating E1 family.</text>
</comment>
<dbReference type="Proteomes" id="UP000179807">
    <property type="component" value="Unassembled WGS sequence"/>
</dbReference>
<reference evidence="13" key="1">
    <citation type="submission" date="2016-10" db="EMBL/GenBank/DDBJ databases">
        <authorList>
            <person name="Benchimol M."/>
            <person name="Almeida L.G."/>
            <person name="Vasconcelos A.T."/>
            <person name="Perreira-Neves A."/>
            <person name="Rosa I.A."/>
            <person name="Tasca T."/>
            <person name="Bogo M.R."/>
            <person name="de Souza W."/>
        </authorList>
    </citation>
    <scope>NUCLEOTIDE SEQUENCE [LARGE SCALE GENOMIC DNA]</scope>
    <source>
        <strain evidence="13">K</strain>
    </source>
</reference>
<dbReference type="EC" id="6.2.1.45" evidence="4"/>
<evidence type="ECO:0000313" key="14">
    <source>
        <dbReference type="Proteomes" id="UP000179807"/>
    </source>
</evidence>
<gene>
    <name evidence="13" type="primary">UBA1</name>
    <name evidence="13" type="ORF">TRFO_34217</name>
</gene>
<evidence type="ECO:0000256" key="2">
    <source>
        <dbReference type="ARBA" id="ARBA00004906"/>
    </source>
</evidence>
<dbReference type="InterPro" id="IPR000011">
    <property type="entry name" value="UBQ/SUMO-activ_enz_E1-like"/>
</dbReference>
<dbReference type="EMBL" id="MLAK01001009">
    <property type="protein sequence ID" value="OHS99360.1"/>
    <property type="molecule type" value="Genomic_DNA"/>
</dbReference>
<comment type="caution">
    <text evidence="13">The sequence shown here is derived from an EMBL/GenBank/DDBJ whole genome shotgun (WGS) entry which is preliminary data.</text>
</comment>
<dbReference type="FunFam" id="2.40.30.180:FF:000002">
    <property type="entry name" value="Ubiquitin-activating enzyme E1 2"/>
    <property type="match status" value="1"/>
</dbReference>
<dbReference type="GO" id="GO:0005737">
    <property type="term" value="C:cytoplasm"/>
    <property type="evidence" value="ECO:0007669"/>
    <property type="project" value="TreeGrafter"/>
</dbReference>
<evidence type="ECO:0000256" key="8">
    <source>
        <dbReference type="ARBA" id="ARBA00022840"/>
    </source>
</evidence>
<dbReference type="FunFam" id="3.50.50.80:FF:000001">
    <property type="entry name" value="ubiquitin-like modifier-activating enzyme 1"/>
    <property type="match status" value="1"/>
</dbReference>
<dbReference type="PRINTS" id="PR01849">
    <property type="entry name" value="UBIQUITINACT"/>
</dbReference>
<evidence type="ECO:0000256" key="10">
    <source>
        <dbReference type="RuleBase" id="RU000519"/>
    </source>
</evidence>
<evidence type="ECO:0000256" key="7">
    <source>
        <dbReference type="ARBA" id="ARBA00022786"/>
    </source>
</evidence>
<dbReference type="OrthoDB" id="10252231at2759"/>
<comment type="pathway">
    <text evidence="2">Protein modification; protein ubiquitination.</text>
</comment>
<dbReference type="GO" id="GO:0005524">
    <property type="term" value="F:ATP binding"/>
    <property type="evidence" value="ECO:0007669"/>
    <property type="project" value="UniProtKB-KW"/>
</dbReference>
<dbReference type="SUPFAM" id="SSF69572">
    <property type="entry name" value="Activating enzymes of the ubiquitin-like proteins"/>
    <property type="match status" value="2"/>
</dbReference>
<dbReference type="FunFam" id="3.40.50.720:FF:000015">
    <property type="entry name" value="Ubiquitin-activating enzyme E1 1"/>
    <property type="match status" value="1"/>
</dbReference>
<accession>A0A1J4JJM5</accession>
<dbReference type="InterPro" id="IPR035985">
    <property type="entry name" value="Ubiquitin-activating_enz"/>
</dbReference>
<dbReference type="Pfam" id="PF10585">
    <property type="entry name" value="UBA_E1_SCCH"/>
    <property type="match status" value="1"/>
</dbReference>
<dbReference type="UniPathway" id="UPA00143"/>
<evidence type="ECO:0000256" key="4">
    <source>
        <dbReference type="ARBA" id="ARBA00012990"/>
    </source>
</evidence>
<dbReference type="NCBIfam" id="TIGR01408">
    <property type="entry name" value="Ube1"/>
    <property type="match status" value="1"/>
</dbReference>
<dbReference type="InterPro" id="IPR045886">
    <property type="entry name" value="ThiF/MoeB/HesA"/>
</dbReference>
<dbReference type="Gene3D" id="1.10.10.2660">
    <property type="entry name" value="Ubiquitin-activating enzyme E1, SCCH domain"/>
    <property type="match status" value="1"/>
</dbReference>
<dbReference type="InterPro" id="IPR000594">
    <property type="entry name" value="ThiF_NAD_FAD-bd"/>
</dbReference>
<dbReference type="VEuPathDB" id="TrichDB:TRFO_34217"/>
<proteinExistence type="inferred from homology"/>
<dbReference type="PROSITE" id="PS00865">
    <property type="entry name" value="UBIQUITIN_ACTIVAT_2"/>
    <property type="match status" value="1"/>
</dbReference>
<keyword evidence="5 10" id="KW-0436">Ligase</keyword>
<comment type="catalytic activity">
    <reaction evidence="1">
        <text>ATP + ubiquitin + [E1 ubiquitin-activating enzyme]-L-cysteine = AMP + diphosphate + S-ubiquitinyl-[E1 ubiquitin-activating enzyme]-L-cysteine.</text>
        <dbReference type="EC" id="6.2.1.45"/>
    </reaction>
</comment>
<dbReference type="GeneID" id="94844250"/>
<dbReference type="InterPro" id="IPR018075">
    <property type="entry name" value="UBQ-activ_enz_E1"/>
</dbReference>
<dbReference type="InterPro" id="IPR042449">
    <property type="entry name" value="Ub-E1_IAD_1"/>
</dbReference>
<evidence type="ECO:0000313" key="13">
    <source>
        <dbReference type="EMBL" id="OHS99360.1"/>
    </source>
</evidence>
<dbReference type="Gene3D" id="3.40.50.720">
    <property type="entry name" value="NAD(P)-binding Rossmann-like Domain"/>
    <property type="match status" value="1"/>
</dbReference>
<evidence type="ECO:0000256" key="6">
    <source>
        <dbReference type="ARBA" id="ARBA00022741"/>
    </source>
</evidence>
<name>A0A1J4JJM5_9EUKA</name>
<dbReference type="GO" id="GO:0019948">
    <property type="term" value="F:SUMO activating enzyme activity"/>
    <property type="evidence" value="ECO:0007669"/>
    <property type="project" value="TreeGrafter"/>
</dbReference>
<evidence type="ECO:0000256" key="11">
    <source>
        <dbReference type="SAM" id="MobiDB-lite"/>
    </source>
</evidence>
<sequence>MSQPTETSEPVVDENLYSRQIYVLGLDAMKKLASSSVLISGLGGLGVEIAKNVILAGVKNVTVHDRRNATIRDLASNFYLSEKSVGKNRALESLSQLSGLNDYVTVTAKTDELTNDFLKNYQCVVLTDHHKESEINRISQFCHKNNIKLIIAETRGVFGYIFDDFGHEFIVTDPTGEQPSRFLLSFITNSKEGIVTIADGESHELGEGDHVRFEEVEGMTELNGKDFPVKVINSRQFSIGDTSNFGKYTSAHRSGYGNQVVLPVKIDFYEFTEALSHHVKTMELPFDYCCFGRDKQVVLAFVAAQHYMETANTDSAEVSGDDLIKAAKEINGKYKIVEEIDEALLREFARESGAVISPTCAAFGGIAGQEVIKAVSSKFSPLNQFLAMGYIESIPSDHEYTLKNDRYDPYRIVFGNKQQEVMQNLRYFMIGAGALGCEQLKNWALMGVATHGDGKVYITDMDSIERSNLNRQFLFRSSDIGKMKSDAAAQAACVMNPEFKIESHQNRIGPESAHIYNDVFYDKLSGVCNALDNVQTRLFSDQMCVFYNRPLLESGTLGPKAHFQIVVPHLTESYGSQPDPPEKGIPMCTLHNFPSCIDHTCMWARDQFGGLFEQQPQSVNALLKELDYIKKMTQSDQGALLMTLQAAKAFFITEKCENFDDCVRWARLKFEEYFNYKIRDLQHQFPEDAISPEGVPFWTGAKRYPSPATFDPSNPYHAEFVTAAATLRARVCGIKPEADIPARAAKVNVPEWKPSGSKINLEENENSNASSQPADDSDIDQLIQQVQPFVGKHALLHPEEFEKDDDSNGHMDFVAAAANIRAINYQIEPQEKLEIKRIAGKIIPAIATTTAMICGLVALEMYKVHSIDEEKRKKLETYRFGSINLAIPIFNISEPLECHVKECPANGIKYSLWDKWIIEGDITLGEFFKKVQEKYKVEVDMVTVGRTVMYPVFSDMKKGQMRLQTKITDILTKELNVPPLVDGQCYIPIEALCVDENGDDVDTPPFVLKVK</sequence>
<dbReference type="Gene3D" id="3.40.50.12550">
    <property type="entry name" value="Ubiquitin-activating enzyme E1, inactive adenylation domain, subdomain 2"/>
    <property type="match status" value="1"/>
</dbReference>
<organism evidence="13 14">
    <name type="scientific">Tritrichomonas foetus</name>
    <dbReference type="NCBI Taxonomy" id="1144522"/>
    <lineage>
        <taxon>Eukaryota</taxon>
        <taxon>Metamonada</taxon>
        <taxon>Parabasalia</taxon>
        <taxon>Tritrichomonadida</taxon>
        <taxon>Tritrichomonadidae</taxon>
        <taxon>Tritrichomonas</taxon>
    </lineage>
</organism>
<dbReference type="PANTHER" id="PTHR10953">
    <property type="entry name" value="UBIQUITIN-ACTIVATING ENZYME E1"/>
    <property type="match status" value="1"/>
</dbReference>
<evidence type="ECO:0000259" key="12">
    <source>
        <dbReference type="SMART" id="SM00985"/>
    </source>
</evidence>
<feature type="region of interest" description="Disordered" evidence="11">
    <location>
        <begin position="754"/>
        <end position="777"/>
    </location>
</feature>
<dbReference type="GO" id="GO:0004839">
    <property type="term" value="F:ubiquitin activating enzyme activity"/>
    <property type="evidence" value="ECO:0007669"/>
    <property type="project" value="UniProtKB-EC"/>
</dbReference>
<dbReference type="Gene3D" id="3.50.50.80">
    <property type="entry name" value="Ubiquitin-activating enzyme E1, inactive adenylation domain, subdomain 1"/>
    <property type="match status" value="1"/>
</dbReference>
<dbReference type="InterPro" id="IPR038252">
    <property type="entry name" value="UBA_E1_C_sf"/>
</dbReference>
<dbReference type="Pfam" id="PF00899">
    <property type="entry name" value="ThiF"/>
    <property type="match status" value="2"/>
</dbReference>
<dbReference type="RefSeq" id="XP_068352497.1">
    <property type="nucleotide sequence ID" value="XM_068509546.1"/>
</dbReference>
<keyword evidence="6 10" id="KW-0547">Nucleotide-binding</keyword>